<dbReference type="Proteomes" id="UP000242704">
    <property type="component" value="Unassembled WGS sequence"/>
</dbReference>
<dbReference type="InterPro" id="IPR011008">
    <property type="entry name" value="Dimeric_a/b-barrel"/>
</dbReference>
<evidence type="ECO:0000313" key="5">
    <source>
        <dbReference type="EMBL" id="PTG11681.1"/>
    </source>
</evidence>
<dbReference type="InterPro" id="IPR050404">
    <property type="entry name" value="Heme-degrading_MO"/>
</dbReference>
<organism evidence="5 6">
    <name type="scientific">Staphylococcus chromogenes</name>
    <name type="common">Staphylococcus hyicus subsp. chromogenes</name>
    <dbReference type="NCBI Taxonomy" id="46126"/>
    <lineage>
        <taxon>Bacteria</taxon>
        <taxon>Bacillati</taxon>
        <taxon>Bacillota</taxon>
        <taxon>Bacilli</taxon>
        <taxon>Bacillales</taxon>
        <taxon>Staphylococcaceae</taxon>
        <taxon>Staphylococcus</taxon>
    </lineage>
</organism>
<protein>
    <recommendedName>
        <fullName evidence="2">Signal transduction protein TRAP</fullName>
    </recommendedName>
    <alternativeName>
        <fullName evidence="3">Target of RNAIII-activating protein</fullName>
    </alternativeName>
</protein>
<dbReference type="InterPro" id="IPR007138">
    <property type="entry name" value="ABM_dom"/>
</dbReference>
<dbReference type="PANTHER" id="PTHR34474:SF2">
    <property type="entry name" value="SIGNAL TRANSDUCTION PROTEIN TRAP"/>
    <property type="match status" value="1"/>
</dbReference>
<feature type="domain" description="ABM" evidence="4">
    <location>
        <begin position="66"/>
        <end position="157"/>
    </location>
</feature>
<evidence type="ECO:0000256" key="3">
    <source>
        <dbReference type="ARBA" id="ARBA00032861"/>
    </source>
</evidence>
<evidence type="ECO:0000259" key="4">
    <source>
        <dbReference type="PROSITE" id="PS51725"/>
    </source>
</evidence>
<dbReference type="EMBL" id="PZBZ01000071">
    <property type="protein sequence ID" value="PTG11681.1"/>
    <property type="molecule type" value="Genomic_DNA"/>
</dbReference>
<proteinExistence type="inferred from homology"/>
<name>A0AAE5SZK3_STACR</name>
<reference evidence="5 6" key="1">
    <citation type="journal article" date="2016" name="Front. Microbiol.">
        <title>Comprehensive Phylogenetic Analysis of Bovine Non-aureus Staphylococci Species Based on Whole-Genome Sequencing.</title>
        <authorList>
            <person name="Naushad S."/>
            <person name="Barkema H.W."/>
            <person name="Luby C."/>
            <person name="Condas L.A."/>
            <person name="Nobrega D.B."/>
            <person name="Carson D.A."/>
            <person name="De Buck J."/>
        </authorList>
    </citation>
    <scope>NUCLEOTIDE SEQUENCE [LARGE SCALE GENOMIC DNA]</scope>
    <source>
        <strain evidence="5 6">SNUC 505</strain>
    </source>
</reference>
<accession>A0AAE5SZK3</accession>
<gene>
    <name evidence="5" type="ORF">BU653_10330</name>
</gene>
<comment type="similarity">
    <text evidence="1">Belongs to the TRAP family.</text>
</comment>
<dbReference type="PROSITE" id="PS51725">
    <property type="entry name" value="ABM"/>
    <property type="match status" value="1"/>
</dbReference>
<evidence type="ECO:0000256" key="1">
    <source>
        <dbReference type="ARBA" id="ARBA00009267"/>
    </source>
</evidence>
<dbReference type="PANTHER" id="PTHR34474">
    <property type="entry name" value="SIGNAL TRANSDUCTION PROTEIN TRAP"/>
    <property type="match status" value="1"/>
</dbReference>
<evidence type="ECO:0000313" key="6">
    <source>
        <dbReference type="Proteomes" id="UP000242704"/>
    </source>
</evidence>
<evidence type="ECO:0000256" key="2">
    <source>
        <dbReference type="ARBA" id="ARBA00018486"/>
    </source>
</evidence>
<dbReference type="Gene3D" id="3.30.70.100">
    <property type="match status" value="1"/>
</dbReference>
<comment type="caution">
    <text evidence="5">The sequence shown here is derived from an EMBL/GenBank/DDBJ whole genome shotgun (WGS) entry which is preliminary data.</text>
</comment>
<dbReference type="Pfam" id="PF03992">
    <property type="entry name" value="ABM"/>
    <property type="match status" value="1"/>
</dbReference>
<sequence>MKLYITYGTYGYIHQIQLNNKDRNLMVFSSEDRSVLIEETDKESVFQQPKSFSSLTRVGDISEEDFQVVISIPTSEDHKYQLEKKLDSYYPNLSEYEGYKSFRLLKPVKDNVYKVMFGFESRAAFEDFKKSSVFRENFSKEAVRALAGVSSTHSSYLERYFYPITEEEIANQQQNDEQ</sequence>
<dbReference type="AlphaFoldDB" id="A0AAE5SZK3"/>
<dbReference type="SUPFAM" id="SSF54909">
    <property type="entry name" value="Dimeric alpha+beta barrel"/>
    <property type="match status" value="1"/>
</dbReference>
<dbReference type="RefSeq" id="WP_107360817.1">
    <property type="nucleotide sequence ID" value="NZ_JAHSUP010000011.1"/>
</dbReference>